<proteinExistence type="inferred from homology"/>
<keyword evidence="4" id="KW-0206">Cytoskeleton</keyword>
<evidence type="ECO:0000256" key="2">
    <source>
        <dbReference type="ARBA" id="ARBA00022741"/>
    </source>
</evidence>
<keyword evidence="4" id="KW-0963">Cytoplasm</keyword>
<dbReference type="Gene3D" id="3.40.850.10">
    <property type="entry name" value="Kinesin motor domain"/>
    <property type="match status" value="1"/>
</dbReference>
<comment type="subcellular location">
    <subcellularLocation>
        <location evidence="1">Cytoplasm</location>
        <location evidence="1">Cytoskeleton</location>
    </subcellularLocation>
</comment>
<dbReference type="GO" id="GO:0005874">
    <property type="term" value="C:microtubule"/>
    <property type="evidence" value="ECO:0007669"/>
    <property type="project" value="UniProtKB-KW"/>
</dbReference>
<sequence>MADNIKKSSIKRFDHVFWSCDGYKKRKDGYLEPDGPQSNYADQKRIFEEIGKELLGHLFKGFNCTLFAYGQTGSGKSYTMMERGANKGLLPRMTEEIFQTVNDNNDPNLEYQVLFSMMEIYNEQVFDLFEDVPKNAKRTMLKIYENKASNLLCVPVSNQDEVASFLIKGYQNRTIASTNMNEYSSRAHTIATIYVKQIQSNAKATLSSQISIVDLAGSERAAKTKAIGVRLKQGANINLSLMHLGTVIRRNALEYMKSSTYSRYLM</sequence>
<dbReference type="GO" id="GO:0008017">
    <property type="term" value="F:microtubule binding"/>
    <property type="evidence" value="ECO:0007669"/>
    <property type="project" value="InterPro"/>
</dbReference>
<keyword evidence="9" id="KW-1185">Reference proteome</keyword>
<dbReference type="InterPro" id="IPR036961">
    <property type="entry name" value="Kinesin_motor_dom_sf"/>
</dbReference>
<evidence type="ECO:0000256" key="4">
    <source>
        <dbReference type="ARBA" id="ARBA00023212"/>
    </source>
</evidence>
<feature type="binding site" evidence="5">
    <location>
        <begin position="70"/>
        <end position="77"/>
    </location>
    <ligand>
        <name>ATP</name>
        <dbReference type="ChEBI" id="CHEBI:30616"/>
    </ligand>
</feature>
<dbReference type="GO" id="GO:0047496">
    <property type="term" value="P:vesicle transport along microtubule"/>
    <property type="evidence" value="ECO:0007669"/>
    <property type="project" value="TreeGrafter"/>
</dbReference>
<dbReference type="SMART" id="SM00129">
    <property type="entry name" value="KISc"/>
    <property type="match status" value="1"/>
</dbReference>
<dbReference type="EnsemblMetazoa" id="G28960.1">
    <property type="protein sequence ID" value="G28960.1:cds"/>
    <property type="gene ID" value="G28960"/>
</dbReference>
<keyword evidence="2 5" id="KW-0547">Nucleotide-binding</keyword>
<dbReference type="PROSITE" id="PS50067">
    <property type="entry name" value="KINESIN_MOTOR_2"/>
    <property type="match status" value="1"/>
</dbReference>
<dbReference type="SUPFAM" id="SSF52540">
    <property type="entry name" value="P-loop containing nucleoside triphosphate hydrolases"/>
    <property type="match status" value="1"/>
</dbReference>
<dbReference type="PANTHER" id="PTHR24115">
    <property type="entry name" value="KINESIN-RELATED"/>
    <property type="match status" value="1"/>
</dbReference>
<name>A0A8W8LP43_MAGGI</name>
<keyword evidence="6" id="KW-0493">Microtubule</keyword>
<evidence type="ECO:0000256" key="1">
    <source>
        <dbReference type="ARBA" id="ARBA00004245"/>
    </source>
</evidence>
<dbReference type="PROSITE" id="PS00411">
    <property type="entry name" value="KINESIN_MOTOR_1"/>
    <property type="match status" value="1"/>
</dbReference>
<organism evidence="8 9">
    <name type="scientific">Magallana gigas</name>
    <name type="common">Pacific oyster</name>
    <name type="synonym">Crassostrea gigas</name>
    <dbReference type="NCBI Taxonomy" id="29159"/>
    <lineage>
        <taxon>Eukaryota</taxon>
        <taxon>Metazoa</taxon>
        <taxon>Spiralia</taxon>
        <taxon>Lophotrochozoa</taxon>
        <taxon>Mollusca</taxon>
        <taxon>Bivalvia</taxon>
        <taxon>Autobranchia</taxon>
        <taxon>Pteriomorphia</taxon>
        <taxon>Ostreida</taxon>
        <taxon>Ostreoidea</taxon>
        <taxon>Ostreidae</taxon>
        <taxon>Magallana</taxon>
    </lineage>
</organism>
<dbReference type="InterPro" id="IPR027640">
    <property type="entry name" value="Kinesin-like_fam"/>
</dbReference>
<dbReference type="InterPro" id="IPR001752">
    <property type="entry name" value="Kinesin_motor_dom"/>
</dbReference>
<evidence type="ECO:0000313" key="8">
    <source>
        <dbReference type="EnsemblMetazoa" id="G28960.1:cds"/>
    </source>
</evidence>
<dbReference type="GO" id="GO:0016887">
    <property type="term" value="F:ATP hydrolysis activity"/>
    <property type="evidence" value="ECO:0007669"/>
    <property type="project" value="TreeGrafter"/>
</dbReference>
<protein>
    <recommendedName>
        <fullName evidence="6">Kinesin-like protein</fullName>
    </recommendedName>
</protein>
<dbReference type="Proteomes" id="UP000005408">
    <property type="component" value="Unassembled WGS sequence"/>
</dbReference>
<evidence type="ECO:0000256" key="6">
    <source>
        <dbReference type="RuleBase" id="RU000394"/>
    </source>
</evidence>
<evidence type="ECO:0000313" key="9">
    <source>
        <dbReference type="Proteomes" id="UP000005408"/>
    </source>
</evidence>
<reference evidence="8" key="1">
    <citation type="submission" date="2022-08" db="UniProtKB">
        <authorList>
            <consortium name="EnsemblMetazoa"/>
        </authorList>
    </citation>
    <scope>IDENTIFICATION</scope>
    <source>
        <strain evidence="8">05x7-T-G4-1.051#20</strain>
    </source>
</reference>
<accession>A0A8W8LP43</accession>
<evidence type="ECO:0000256" key="5">
    <source>
        <dbReference type="PROSITE-ProRule" id="PRU00283"/>
    </source>
</evidence>
<dbReference type="Pfam" id="PF00225">
    <property type="entry name" value="Kinesin"/>
    <property type="match status" value="1"/>
</dbReference>
<dbReference type="GO" id="GO:0005524">
    <property type="term" value="F:ATP binding"/>
    <property type="evidence" value="ECO:0007669"/>
    <property type="project" value="UniProtKB-UniRule"/>
</dbReference>
<dbReference type="AlphaFoldDB" id="A0A8W8LP43"/>
<feature type="domain" description="Kinesin motor" evidence="7">
    <location>
        <begin position="1"/>
        <end position="266"/>
    </location>
</feature>
<dbReference type="InterPro" id="IPR027417">
    <property type="entry name" value="P-loop_NTPase"/>
</dbReference>
<keyword evidence="3 5" id="KW-0067">ATP-binding</keyword>
<dbReference type="PRINTS" id="PR00380">
    <property type="entry name" value="KINESINHEAVY"/>
</dbReference>
<dbReference type="PANTHER" id="PTHR24115:SF973">
    <property type="entry name" value="KINESIN MOTOR DOMAIN-CONTAINING PROTEIN"/>
    <property type="match status" value="1"/>
</dbReference>
<dbReference type="InterPro" id="IPR019821">
    <property type="entry name" value="Kinesin_motor_CS"/>
</dbReference>
<dbReference type="GO" id="GO:0005871">
    <property type="term" value="C:kinesin complex"/>
    <property type="evidence" value="ECO:0007669"/>
    <property type="project" value="TreeGrafter"/>
</dbReference>
<comment type="similarity">
    <text evidence="5 6">Belongs to the TRAFAC class myosin-kinesin ATPase superfamily. Kinesin family.</text>
</comment>
<keyword evidence="5 6" id="KW-0505">Motor protein</keyword>
<evidence type="ECO:0000256" key="3">
    <source>
        <dbReference type="ARBA" id="ARBA00022840"/>
    </source>
</evidence>
<dbReference type="GO" id="GO:0003777">
    <property type="term" value="F:microtubule motor activity"/>
    <property type="evidence" value="ECO:0007669"/>
    <property type="project" value="InterPro"/>
</dbReference>
<evidence type="ECO:0000259" key="7">
    <source>
        <dbReference type="PROSITE" id="PS50067"/>
    </source>
</evidence>